<feature type="domain" description="DSBA-like thioredoxin" evidence="5">
    <location>
        <begin position="3"/>
        <end position="201"/>
    </location>
</feature>
<dbReference type="Gene3D" id="3.40.30.10">
    <property type="entry name" value="Glutaredoxin"/>
    <property type="match status" value="1"/>
</dbReference>
<keyword evidence="3" id="KW-1015">Disulfide bond</keyword>
<dbReference type="RefSeq" id="WP_114288639.1">
    <property type="nucleotide sequence ID" value="NZ_CP081461.1"/>
</dbReference>
<evidence type="ECO:0000256" key="3">
    <source>
        <dbReference type="ARBA" id="ARBA00023157"/>
    </source>
</evidence>
<dbReference type="Proteomes" id="UP000288197">
    <property type="component" value="Unassembled WGS sequence"/>
</dbReference>
<comment type="caution">
    <text evidence="6">The sequence shown here is derived from an EMBL/GenBank/DDBJ whole genome shotgun (WGS) entry which is preliminary data.</text>
</comment>
<dbReference type="InterPro" id="IPR001853">
    <property type="entry name" value="DSBA-like_thioredoxin_dom"/>
</dbReference>
<sequence length="232" mass="26695">MKIEFFHDVICSFCFPMSYRMRQVQKKYPNIEIIHRSFALAWDAEDLNKMFGNRDNAKKEILGHWEHANQNDDLHRFNIEGMKQADFPFPTSKNGLLASKAAKLIGGEEAYWQVFDNIQEALFVNNKDIESMDVIKEAVLDADLNWDEFEKVFHSDEALEAVNEDLKLAYRYGIQGAPFLVINEKYGINGAQPIQVIEETIEKIAVEIHEPLTLIEDGQSCSLDENGTWTCD</sequence>
<proteinExistence type="predicted"/>
<evidence type="ECO:0000256" key="1">
    <source>
        <dbReference type="ARBA" id="ARBA00022729"/>
    </source>
</evidence>
<reference evidence="6 7" key="1">
    <citation type="submission" date="2017-05" db="EMBL/GenBank/DDBJ databases">
        <title>Vagococcus spp. assemblies.</title>
        <authorList>
            <person name="Gulvik C.A."/>
        </authorList>
    </citation>
    <scope>NUCLEOTIDE SEQUENCE [LARGE SCALE GENOMIC DNA]</scope>
    <source>
        <strain evidence="6 7">NCFB 2497</strain>
    </source>
</reference>
<accession>A0A369B8L9</accession>
<gene>
    <name evidence="6" type="ORF">CBF32_12620</name>
</gene>
<name>A0A369B8L9_9ENTE</name>
<dbReference type="PANTHER" id="PTHR13887">
    <property type="entry name" value="GLUTATHIONE S-TRANSFERASE KAPPA"/>
    <property type="match status" value="1"/>
</dbReference>
<keyword evidence="1" id="KW-0732">Signal</keyword>
<dbReference type="InterPro" id="IPR036249">
    <property type="entry name" value="Thioredoxin-like_sf"/>
</dbReference>
<dbReference type="SUPFAM" id="SSF52833">
    <property type="entry name" value="Thioredoxin-like"/>
    <property type="match status" value="1"/>
</dbReference>
<protein>
    <submittedName>
        <fullName evidence="6">DsbA family protein</fullName>
    </submittedName>
</protein>
<keyword evidence="4" id="KW-0676">Redox-active center</keyword>
<keyword evidence="2" id="KW-0560">Oxidoreductase</keyword>
<evidence type="ECO:0000256" key="4">
    <source>
        <dbReference type="ARBA" id="ARBA00023284"/>
    </source>
</evidence>
<dbReference type="Pfam" id="PF01323">
    <property type="entry name" value="DSBA"/>
    <property type="match status" value="1"/>
</dbReference>
<keyword evidence="7" id="KW-1185">Reference proteome</keyword>
<dbReference type="GO" id="GO:0016491">
    <property type="term" value="F:oxidoreductase activity"/>
    <property type="evidence" value="ECO:0007669"/>
    <property type="project" value="UniProtKB-KW"/>
</dbReference>
<dbReference type="AlphaFoldDB" id="A0A369B8L9"/>
<evidence type="ECO:0000259" key="5">
    <source>
        <dbReference type="Pfam" id="PF01323"/>
    </source>
</evidence>
<dbReference type="EMBL" id="NGJX01000018">
    <property type="protein sequence ID" value="RST98832.1"/>
    <property type="molecule type" value="Genomic_DNA"/>
</dbReference>
<evidence type="ECO:0000256" key="2">
    <source>
        <dbReference type="ARBA" id="ARBA00023002"/>
    </source>
</evidence>
<dbReference type="GeneID" id="63145339"/>
<organism evidence="6 7">
    <name type="scientific">Vagococcus fluvialis</name>
    <dbReference type="NCBI Taxonomy" id="2738"/>
    <lineage>
        <taxon>Bacteria</taxon>
        <taxon>Bacillati</taxon>
        <taxon>Bacillota</taxon>
        <taxon>Bacilli</taxon>
        <taxon>Lactobacillales</taxon>
        <taxon>Enterococcaceae</taxon>
        <taxon>Vagococcus</taxon>
    </lineage>
</organism>
<dbReference type="PANTHER" id="PTHR13887:SF14">
    <property type="entry name" value="DISULFIDE BOND FORMATION PROTEIN D"/>
    <property type="match status" value="1"/>
</dbReference>
<evidence type="ECO:0000313" key="7">
    <source>
        <dbReference type="Proteomes" id="UP000288197"/>
    </source>
</evidence>
<dbReference type="OrthoDB" id="9799122at2"/>
<evidence type="ECO:0000313" key="6">
    <source>
        <dbReference type="EMBL" id="RST98832.1"/>
    </source>
</evidence>